<evidence type="ECO:0000313" key="12">
    <source>
        <dbReference type="EMBL" id="WVZ08421.1"/>
    </source>
</evidence>
<keyword evidence="4 10" id="KW-0812">Transmembrane</keyword>
<dbReference type="InterPro" id="IPR000136">
    <property type="entry name" value="Oleosin"/>
</dbReference>
<organism evidence="12 13">
    <name type="scientific">Vigna mungo</name>
    <name type="common">Black gram</name>
    <name type="synonym">Phaseolus mungo</name>
    <dbReference type="NCBI Taxonomy" id="3915"/>
    <lineage>
        <taxon>Eukaryota</taxon>
        <taxon>Viridiplantae</taxon>
        <taxon>Streptophyta</taxon>
        <taxon>Embryophyta</taxon>
        <taxon>Tracheophyta</taxon>
        <taxon>Spermatophyta</taxon>
        <taxon>Magnoliopsida</taxon>
        <taxon>eudicotyledons</taxon>
        <taxon>Gunneridae</taxon>
        <taxon>Pentapetalae</taxon>
        <taxon>rosids</taxon>
        <taxon>fabids</taxon>
        <taxon>Fabales</taxon>
        <taxon>Fabaceae</taxon>
        <taxon>Papilionoideae</taxon>
        <taxon>50 kb inversion clade</taxon>
        <taxon>NPAAA clade</taxon>
        <taxon>indigoferoid/millettioid clade</taxon>
        <taxon>Phaseoleae</taxon>
        <taxon>Vigna</taxon>
    </lineage>
</organism>
<keyword evidence="3 7" id="KW-0551">Lipid droplet</keyword>
<dbReference type="GO" id="GO:0016020">
    <property type="term" value="C:membrane"/>
    <property type="evidence" value="ECO:0007669"/>
    <property type="project" value="UniProtKB-SubCell"/>
</dbReference>
<dbReference type="PANTHER" id="PTHR33203:SF44">
    <property type="entry name" value="OLEOSIN 20.3 KDA"/>
    <property type="match status" value="1"/>
</dbReference>
<comment type="similarity">
    <text evidence="2 7">Belongs to the oleosin family.</text>
</comment>
<dbReference type="SUPFAM" id="SSF56672">
    <property type="entry name" value="DNA/RNA polymerases"/>
    <property type="match status" value="1"/>
</dbReference>
<dbReference type="InterPro" id="IPR036397">
    <property type="entry name" value="RNaseH_sf"/>
</dbReference>
<evidence type="ECO:0000256" key="1">
    <source>
        <dbReference type="ARBA" id="ARBA00002582"/>
    </source>
</evidence>
<gene>
    <name evidence="12" type="ORF">V8G54_021767</name>
</gene>
<dbReference type="GO" id="GO:0019915">
    <property type="term" value="P:lipid storage"/>
    <property type="evidence" value="ECO:0007669"/>
    <property type="project" value="TreeGrafter"/>
</dbReference>
<evidence type="ECO:0000256" key="2">
    <source>
        <dbReference type="ARBA" id="ARBA00010858"/>
    </source>
</evidence>
<dbReference type="GO" id="GO:0003676">
    <property type="term" value="F:nucleic acid binding"/>
    <property type="evidence" value="ECO:0007669"/>
    <property type="project" value="InterPro"/>
</dbReference>
<comment type="function">
    <text evidence="1">May have a structural role to stabilize the lipid body during desiccation of the seed by preventing coalescence of the oil. Probably interacts with both lipid and phospholipid moieties of lipid bodies. May also provide recognition signals for specific lipase anchorage in lipolysis during seedling growth.</text>
</comment>
<feature type="region of interest" description="Disordered" evidence="9">
    <location>
        <begin position="449"/>
        <end position="484"/>
    </location>
</feature>
<keyword evidence="5 10" id="KW-1133">Transmembrane helix</keyword>
<evidence type="ECO:0000256" key="10">
    <source>
        <dbReference type="SAM" id="Phobius"/>
    </source>
</evidence>
<feature type="transmembrane region" description="Helical" evidence="10">
    <location>
        <begin position="32"/>
        <end position="52"/>
    </location>
</feature>
<reference evidence="12 13" key="1">
    <citation type="journal article" date="2023" name="Life. Sci Alliance">
        <title>Evolutionary insights into 3D genome organization and epigenetic landscape of Vigna mungo.</title>
        <authorList>
            <person name="Junaid A."/>
            <person name="Singh B."/>
            <person name="Bhatia S."/>
        </authorList>
    </citation>
    <scope>NUCLEOTIDE SEQUENCE [LARGE SCALE GENOMIC DNA]</scope>
    <source>
        <strain evidence="12">Urdbean</strain>
    </source>
</reference>
<keyword evidence="13" id="KW-1185">Reference proteome</keyword>
<dbReference type="GO" id="GO:0012511">
    <property type="term" value="C:monolayer-surrounded lipid storage body"/>
    <property type="evidence" value="ECO:0007669"/>
    <property type="project" value="InterPro"/>
</dbReference>
<accession>A0AAQ3NG72</accession>
<dbReference type="GO" id="GO:0004523">
    <property type="term" value="F:RNA-DNA hybrid ribonuclease activity"/>
    <property type="evidence" value="ECO:0007669"/>
    <property type="project" value="InterPro"/>
</dbReference>
<dbReference type="Gene3D" id="3.30.70.270">
    <property type="match status" value="1"/>
</dbReference>
<evidence type="ECO:0000256" key="4">
    <source>
        <dbReference type="ARBA" id="ARBA00022692"/>
    </source>
</evidence>
<dbReference type="Proteomes" id="UP001374535">
    <property type="component" value="Chromosome 6"/>
</dbReference>
<dbReference type="InterPro" id="IPR043502">
    <property type="entry name" value="DNA/RNA_pol_sf"/>
</dbReference>
<evidence type="ECO:0000256" key="3">
    <source>
        <dbReference type="ARBA" id="ARBA00022677"/>
    </source>
</evidence>
<keyword evidence="8" id="KW-0175">Coiled coil</keyword>
<dbReference type="Pfam" id="PF13456">
    <property type="entry name" value="RVT_3"/>
    <property type="match status" value="1"/>
</dbReference>
<dbReference type="PANTHER" id="PTHR33203">
    <property type="entry name" value="OLEOSIN"/>
    <property type="match status" value="1"/>
</dbReference>
<dbReference type="Gene3D" id="3.30.420.10">
    <property type="entry name" value="Ribonuclease H-like superfamily/Ribonuclease H"/>
    <property type="match status" value="1"/>
</dbReference>
<proteinExistence type="inferred from homology"/>
<name>A0AAQ3NG72_VIGMU</name>
<keyword evidence="6 10" id="KW-0472">Membrane</keyword>
<evidence type="ECO:0000259" key="11">
    <source>
        <dbReference type="Pfam" id="PF13456"/>
    </source>
</evidence>
<dbReference type="InterPro" id="IPR043128">
    <property type="entry name" value="Rev_trsase/Diguanyl_cyclase"/>
</dbReference>
<evidence type="ECO:0000256" key="8">
    <source>
        <dbReference type="SAM" id="Coils"/>
    </source>
</evidence>
<dbReference type="GO" id="GO:0010344">
    <property type="term" value="P:seed oilbody biogenesis"/>
    <property type="evidence" value="ECO:0007669"/>
    <property type="project" value="TreeGrafter"/>
</dbReference>
<evidence type="ECO:0000256" key="7">
    <source>
        <dbReference type="RuleBase" id="RU000540"/>
    </source>
</evidence>
<dbReference type="InterPro" id="IPR002156">
    <property type="entry name" value="RNaseH_domain"/>
</dbReference>
<feature type="coiled-coil region" evidence="8">
    <location>
        <begin position="1234"/>
        <end position="1261"/>
    </location>
</feature>
<sequence>MSRSTPQLHLDMSFYESGGKTRSYPAERVPSATQILSVVVGLPVGGLLLLLAGLTLAGTLTGLAVAIPLFILFSPVLVPATVVIGLVVAGFLTAGAFELTAVSSFSWILNYIRERQGPVPVNLAVAAKHQLADAAEYVGQKTKEVGQKTKEVGQDIQNKAQDAKEKSLKEAKDAKEMKRTTYCDMMSGNNNVPLVVSAVSSVIRDVLWFMPYKGVLLVTTLVVYMDAGNVFCSSSPSMLTDHPDQPSRWTLPLTHHPDIIQRSISNRIQWVSSEDAETYAENVEEVQCENNSTKSRAYFWLERTESRAEQGKKEAVFQSGRGLEKYDGSTYPNEHLRSIVNAIALNSSSNTTAKIMGELQQRAVEFMCIEEIRIFSKGSKTRNMFHSLGDVGSGPKLRDLPKGSNFNRYTLLNALRAKISKENLSVNLLPPLRKLIWIGYLKKYVKDEQVERSPPKKGRFGHPPQRNACQLNNQRRSKSKTRSRERSLIILLHTKKASEELENCSPGGQEAKEDPLVITAVIASYNVTRGYVDLITCPETGRKLNVRYLPVEANTSYNFLIVDYETSLGQGNHLYHSSRLEGLKDEPFIPHHNTRCFEVVMEDLDPRTNTKDHMEPLGEVRSFGLRRSEEQVMTIGSGLTKTQASAIGEELKSNNDLFAWIVMDISNIHSSVMSHKLALFKEAGLVAQKKRRLDDKKKGAVDAEFRKLLEDGFIQEVMYSTWLANIGFGLRFLDSYSGYNQIPIYHSDNEKMAFTIERSNYCYENVGVIYQHLMDKVFHHQIRRCMEVYVDDMMVRSRLVEEYVKDLAENLEEVPRLVGHLTSLSRFIPRLAHRIRPILEVMKKNALTQWDDQCEATFAEVREILAKSSVMGRLVPEHDLHLFFIVSEGTINAALVQEALKFKLILVGRKYSLSPTYNRSMIKALLSRSSSDCSNRSSYSKNIEKTRPRRENGRVVIGAIRIRFMFRIIFGGRVALNNLESIAALEAFLWMDRLTSKEEGQEDLKATYLECRTDSQLVVGQMDGSFQTRNDQLLQYFHKVKDLVKNFKTFLMKHIPRAENAWTDTLSKLADGIDKGQLSSIIRQVLMKPFIECLSVTVASGLTYWRKEKIARYVLIDEELYWCSFSTPFLSVSDEEAEYILRELHEGVNGIKEIIAQEILYRCVPTELCLVSSAESSTIIFTRLQMSISSTPGFTLSICTTPSTQQPKPRFPLSICTTPVTTITESQNLATMSMTTLFGKVREHEIELERLKEEEDQEIKRNIVFKVEVVNSKIVKYDFDCENPIELIKMLTNSLSSSASSINDFNEQENICLMDNDIVGSQISTSGDSDNVDDIDLDED</sequence>
<evidence type="ECO:0000256" key="5">
    <source>
        <dbReference type="ARBA" id="ARBA00022989"/>
    </source>
</evidence>
<dbReference type="EMBL" id="CP144695">
    <property type="protein sequence ID" value="WVZ08421.1"/>
    <property type="molecule type" value="Genomic_DNA"/>
</dbReference>
<dbReference type="PROSITE" id="PS00811">
    <property type="entry name" value="OLEOSINS"/>
    <property type="match status" value="1"/>
</dbReference>
<protein>
    <recommendedName>
        <fullName evidence="7">Oleosin</fullName>
    </recommendedName>
</protein>
<dbReference type="Pfam" id="PF01277">
    <property type="entry name" value="Oleosin"/>
    <property type="match status" value="1"/>
</dbReference>
<evidence type="ECO:0000313" key="13">
    <source>
        <dbReference type="Proteomes" id="UP001374535"/>
    </source>
</evidence>
<evidence type="ECO:0000256" key="9">
    <source>
        <dbReference type="SAM" id="MobiDB-lite"/>
    </source>
</evidence>
<evidence type="ECO:0000256" key="6">
    <source>
        <dbReference type="ARBA" id="ARBA00023136"/>
    </source>
</evidence>
<dbReference type="GO" id="GO:0050826">
    <property type="term" value="P:response to freezing"/>
    <property type="evidence" value="ECO:0007669"/>
    <property type="project" value="TreeGrafter"/>
</dbReference>
<comment type="subcellular location">
    <subcellularLocation>
        <location evidence="7">Lipid droplet</location>
    </subcellularLocation>
    <subcellularLocation>
        <location evidence="7">Membrane</location>
        <topology evidence="7">Multi-pass membrane protein</topology>
    </subcellularLocation>
</comment>
<dbReference type="Gene3D" id="3.10.10.10">
    <property type="entry name" value="HIV Type 1 Reverse Transcriptase, subunit A, domain 1"/>
    <property type="match status" value="2"/>
</dbReference>
<feature type="domain" description="RNase H type-1" evidence="11">
    <location>
        <begin position="1004"/>
        <end position="1069"/>
    </location>
</feature>